<dbReference type="GO" id="GO:0046354">
    <property type="term" value="P:mannan biosynthetic process"/>
    <property type="evidence" value="ECO:0007669"/>
    <property type="project" value="TreeGrafter"/>
</dbReference>
<dbReference type="GeneID" id="63762512"/>
<gene>
    <name evidence="11" type="ORF">ASPSYDRAFT_42249</name>
</gene>
<accession>A0A1L9TM51</accession>
<evidence type="ECO:0000256" key="6">
    <source>
        <dbReference type="ARBA" id="ARBA00022968"/>
    </source>
</evidence>
<comment type="similarity">
    <text evidence="3">Belongs to the MNN1/MNT family.</text>
</comment>
<evidence type="ECO:0000256" key="3">
    <source>
        <dbReference type="ARBA" id="ARBA00009105"/>
    </source>
</evidence>
<comment type="pathway">
    <text evidence="2">Protein modification; protein glycosylation.</text>
</comment>
<proteinExistence type="inferred from homology"/>
<dbReference type="GO" id="GO:0000026">
    <property type="term" value="F:alpha-1,2-mannosyltransferase activity"/>
    <property type="evidence" value="ECO:0007669"/>
    <property type="project" value="TreeGrafter"/>
</dbReference>
<evidence type="ECO:0000256" key="8">
    <source>
        <dbReference type="ARBA" id="ARBA00023034"/>
    </source>
</evidence>
<keyword evidence="9 10" id="KW-0472">Membrane</keyword>
<dbReference type="SUPFAM" id="SSF53448">
    <property type="entry name" value="Nucleotide-diphospho-sugar transferases"/>
    <property type="match status" value="1"/>
</dbReference>
<dbReference type="AlphaFoldDB" id="A0A1L9TM51"/>
<dbReference type="VEuPathDB" id="FungiDB:ASPSYDRAFT_42249"/>
<reference evidence="12" key="1">
    <citation type="journal article" date="2017" name="Genome Biol.">
        <title>Comparative genomics reveals high biological diversity and specific adaptations in the industrially and medically important fungal genus Aspergillus.</title>
        <authorList>
            <person name="de Vries R.P."/>
            <person name="Riley R."/>
            <person name="Wiebenga A."/>
            <person name="Aguilar-Osorio G."/>
            <person name="Amillis S."/>
            <person name="Uchima C.A."/>
            <person name="Anderluh G."/>
            <person name="Asadollahi M."/>
            <person name="Askin M."/>
            <person name="Barry K."/>
            <person name="Battaglia E."/>
            <person name="Bayram O."/>
            <person name="Benocci T."/>
            <person name="Braus-Stromeyer S.A."/>
            <person name="Caldana C."/>
            <person name="Canovas D."/>
            <person name="Cerqueira G.C."/>
            <person name="Chen F."/>
            <person name="Chen W."/>
            <person name="Choi C."/>
            <person name="Clum A."/>
            <person name="Dos Santos R.A."/>
            <person name="Damasio A.R."/>
            <person name="Diallinas G."/>
            <person name="Emri T."/>
            <person name="Fekete E."/>
            <person name="Flipphi M."/>
            <person name="Freyberg S."/>
            <person name="Gallo A."/>
            <person name="Gournas C."/>
            <person name="Habgood R."/>
            <person name="Hainaut M."/>
            <person name="Harispe M.L."/>
            <person name="Henrissat B."/>
            <person name="Hilden K.S."/>
            <person name="Hope R."/>
            <person name="Hossain A."/>
            <person name="Karabika E."/>
            <person name="Karaffa L."/>
            <person name="Karanyi Z."/>
            <person name="Krasevec N."/>
            <person name="Kuo A."/>
            <person name="Kusch H."/>
            <person name="LaButti K."/>
            <person name="Lagendijk E.L."/>
            <person name="Lapidus A."/>
            <person name="Levasseur A."/>
            <person name="Lindquist E."/>
            <person name="Lipzen A."/>
            <person name="Logrieco A.F."/>
            <person name="MacCabe A."/>
            <person name="Maekelae M.R."/>
            <person name="Malavazi I."/>
            <person name="Melin P."/>
            <person name="Meyer V."/>
            <person name="Mielnichuk N."/>
            <person name="Miskei M."/>
            <person name="Molnar A.P."/>
            <person name="Mule G."/>
            <person name="Ngan C.Y."/>
            <person name="Orejas M."/>
            <person name="Orosz E."/>
            <person name="Ouedraogo J.P."/>
            <person name="Overkamp K.M."/>
            <person name="Park H.-S."/>
            <person name="Perrone G."/>
            <person name="Piumi F."/>
            <person name="Punt P.J."/>
            <person name="Ram A.F."/>
            <person name="Ramon A."/>
            <person name="Rauscher S."/>
            <person name="Record E."/>
            <person name="Riano-Pachon D.M."/>
            <person name="Robert V."/>
            <person name="Roehrig J."/>
            <person name="Ruller R."/>
            <person name="Salamov A."/>
            <person name="Salih N.S."/>
            <person name="Samson R.A."/>
            <person name="Sandor E."/>
            <person name="Sanguinetti M."/>
            <person name="Schuetze T."/>
            <person name="Sepcic K."/>
            <person name="Shelest E."/>
            <person name="Sherlock G."/>
            <person name="Sophianopoulou V."/>
            <person name="Squina F.M."/>
            <person name="Sun H."/>
            <person name="Susca A."/>
            <person name="Todd R.B."/>
            <person name="Tsang A."/>
            <person name="Unkles S.E."/>
            <person name="van de Wiele N."/>
            <person name="van Rossen-Uffink D."/>
            <person name="Oliveira J.V."/>
            <person name="Vesth T.C."/>
            <person name="Visser J."/>
            <person name="Yu J.-H."/>
            <person name="Zhou M."/>
            <person name="Andersen M.R."/>
            <person name="Archer D.B."/>
            <person name="Baker S.E."/>
            <person name="Benoit I."/>
            <person name="Brakhage A.A."/>
            <person name="Braus G.H."/>
            <person name="Fischer R."/>
            <person name="Frisvad J.C."/>
            <person name="Goldman G.H."/>
            <person name="Houbraken J."/>
            <person name="Oakley B."/>
            <person name="Pocsi I."/>
            <person name="Scazzocchio C."/>
            <person name="Seiboth B."/>
            <person name="vanKuyk P.A."/>
            <person name="Wortman J."/>
            <person name="Dyer P.S."/>
            <person name="Grigoriev I.V."/>
        </authorList>
    </citation>
    <scope>NUCLEOTIDE SEQUENCE [LARGE SCALE GENOMIC DNA]</scope>
    <source>
        <strain evidence="12">CBS 593.65</strain>
    </source>
</reference>
<dbReference type="PANTHER" id="PTHR31646:SF1">
    <property type="entry name" value="ALPHA-1,2-MANNOSYLTRANSFERASE MNN2"/>
    <property type="match status" value="1"/>
</dbReference>
<keyword evidence="12" id="KW-1185">Reference proteome</keyword>
<name>A0A1L9TM51_9EURO</name>
<evidence type="ECO:0000256" key="5">
    <source>
        <dbReference type="ARBA" id="ARBA00022692"/>
    </source>
</evidence>
<dbReference type="InterPro" id="IPR022751">
    <property type="entry name" value="Alpha_mannosyltransferase"/>
</dbReference>
<evidence type="ECO:0000256" key="9">
    <source>
        <dbReference type="ARBA" id="ARBA00023136"/>
    </source>
</evidence>
<evidence type="ECO:0000313" key="12">
    <source>
        <dbReference type="Proteomes" id="UP000184356"/>
    </source>
</evidence>
<protein>
    <recommendedName>
        <fullName evidence="13">Alpha-1,2-mannosyltransferase</fullName>
    </recommendedName>
</protein>
<keyword evidence="6" id="KW-0735">Signal-anchor</keyword>
<feature type="transmembrane region" description="Helical" evidence="10">
    <location>
        <begin position="7"/>
        <end position="25"/>
    </location>
</feature>
<dbReference type="OrthoDB" id="4484309at2759"/>
<evidence type="ECO:0008006" key="13">
    <source>
        <dbReference type="Google" id="ProtNLM"/>
    </source>
</evidence>
<dbReference type="GO" id="GO:0000139">
    <property type="term" value="C:Golgi membrane"/>
    <property type="evidence" value="ECO:0007669"/>
    <property type="project" value="UniProtKB-SubCell"/>
</dbReference>
<evidence type="ECO:0000256" key="1">
    <source>
        <dbReference type="ARBA" id="ARBA00004323"/>
    </source>
</evidence>
<evidence type="ECO:0000256" key="4">
    <source>
        <dbReference type="ARBA" id="ARBA00022679"/>
    </source>
</evidence>
<dbReference type="Pfam" id="PF11051">
    <property type="entry name" value="Mannosyl_trans3"/>
    <property type="match status" value="2"/>
</dbReference>
<dbReference type="InterPro" id="IPR029044">
    <property type="entry name" value="Nucleotide-diphossugar_trans"/>
</dbReference>
<dbReference type="RefSeq" id="XP_040704313.1">
    <property type="nucleotide sequence ID" value="XM_040846439.1"/>
</dbReference>
<keyword evidence="5 10" id="KW-0812">Transmembrane</keyword>
<evidence type="ECO:0000256" key="7">
    <source>
        <dbReference type="ARBA" id="ARBA00022989"/>
    </source>
</evidence>
<dbReference type="Proteomes" id="UP000184356">
    <property type="component" value="Unassembled WGS sequence"/>
</dbReference>
<sequence length="493" mass="55805">MLALRRTAIAYFCIAFFLINVFYLYSHWDRQPVIPLEDRRSQLWQQLHPLLEKFKPDCPQPALHDSAGARRFDAVNETPRENYVSNVDEIQLPMQAAHDGFVQAIRNLEVSRPYIRGTTGIVSSAGGDYLPTFLVSLLFLRRTGSTLPVEVFMKDWTEYEPEICETVLPRLGAKCLVLSDILAGQDFAAQENLQSLSEIEGFQIKSFAMLFSSFEEFLWLDADCVALYDPRSLFNSEPFTSTGFVTWPDFWVNSAAPVYFDISRQAEPLSTTRQATEAGILLVSKETHFSTLILAVYYNYYGPDYYYILLGQDAPGTGDKDTFLHAATALNQTFYAVSETAVDVGNITPWDPDVAVNAGYIQADPIQDYSLTSQGKWRAKDPSIFSSPPRAFFVHAGDPEFNPGKELLGEKLTGFDGEPTRLWTYPPEAMQRLGWDVEKVFWEVTLAVVCDMQPPFQSWESEVRLCERTRGHWEAVFENPDAKVPEFVVAVSN</sequence>
<keyword evidence="8" id="KW-0333">Golgi apparatus</keyword>
<dbReference type="STRING" id="1036612.A0A1L9TM51"/>
<evidence type="ECO:0000256" key="2">
    <source>
        <dbReference type="ARBA" id="ARBA00004922"/>
    </source>
</evidence>
<keyword evidence="7 10" id="KW-1133">Transmembrane helix</keyword>
<keyword evidence="4" id="KW-0808">Transferase</keyword>
<evidence type="ECO:0000256" key="10">
    <source>
        <dbReference type="SAM" id="Phobius"/>
    </source>
</evidence>
<dbReference type="EMBL" id="KV878584">
    <property type="protein sequence ID" value="OJJ60507.1"/>
    <property type="molecule type" value="Genomic_DNA"/>
</dbReference>
<evidence type="ECO:0000313" key="11">
    <source>
        <dbReference type="EMBL" id="OJJ60507.1"/>
    </source>
</evidence>
<comment type="subcellular location">
    <subcellularLocation>
        <location evidence="1">Golgi apparatus membrane</location>
        <topology evidence="1">Single-pass type II membrane protein</topology>
    </subcellularLocation>
</comment>
<dbReference type="PANTHER" id="PTHR31646">
    <property type="entry name" value="ALPHA-1,2-MANNOSYLTRANSFERASE MNN2"/>
    <property type="match status" value="1"/>
</dbReference>
<organism evidence="11 12">
    <name type="scientific">Aspergillus sydowii CBS 593.65</name>
    <dbReference type="NCBI Taxonomy" id="1036612"/>
    <lineage>
        <taxon>Eukaryota</taxon>
        <taxon>Fungi</taxon>
        <taxon>Dikarya</taxon>
        <taxon>Ascomycota</taxon>
        <taxon>Pezizomycotina</taxon>
        <taxon>Eurotiomycetes</taxon>
        <taxon>Eurotiomycetidae</taxon>
        <taxon>Eurotiales</taxon>
        <taxon>Aspergillaceae</taxon>
        <taxon>Aspergillus</taxon>
        <taxon>Aspergillus subgen. Nidulantes</taxon>
    </lineage>
</organism>